<dbReference type="PANTHER" id="PTHR38886:SF1">
    <property type="entry name" value="NACHT-NTPASE AND P-LOOP NTPASES N-TERMINAL DOMAIN-CONTAINING PROTEIN"/>
    <property type="match status" value="1"/>
</dbReference>
<organism evidence="2 3">
    <name type="scientific">Sphaerosporella brunnea</name>
    <dbReference type="NCBI Taxonomy" id="1250544"/>
    <lineage>
        <taxon>Eukaryota</taxon>
        <taxon>Fungi</taxon>
        <taxon>Dikarya</taxon>
        <taxon>Ascomycota</taxon>
        <taxon>Pezizomycotina</taxon>
        <taxon>Pezizomycetes</taxon>
        <taxon>Pezizales</taxon>
        <taxon>Pyronemataceae</taxon>
        <taxon>Sphaerosporella</taxon>
    </lineage>
</organism>
<keyword evidence="3" id="KW-1185">Reference proteome</keyword>
<evidence type="ECO:0000313" key="3">
    <source>
        <dbReference type="Proteomes" id="UP000326924"/>
    </source>
</evidence>
<name>A0A5J5ERZ9_9PEZI</name>
<dbReference type="OrthoDB" id="5404564at2759"/>
<dbReference type="InParanoid" id="A0A5J5ERZ9"/>
<protein>
    <recommendedName>
        <fullName evidence="4">Fungal N-terminal domain-containing protein</fullName>
    </recommendedName>
</protein>
<comment type="caution">
    <text evidence="2">The sequence shown here is derived from an EMBL/GenBank/DDBJ whole genome shotgun (WGS) entry which is preliminary data.</text>
</comment>
<feature type="region of interest" description="Disordered" evidence="1">
    <location>
        <begin position="1"/>
        <end position="20"/>
    </location>
</feature>
<dbReference type="PANTHER" id="PTHR38886">
    <property type="entry name" value="SESA DOMAIN-CONTAINING PROTEIN"/>
    <property type="match status" value="1"/>
</dbReference>
<dbReference type="AlphaFoldDB" id="A0A5J5ERZ9"/>
<evidence type="ECO:0000313" key="2">
    <source>
        <dbReference type="EMBL" id="KAA8900902.1"/>
    </source>
</evidence>
<gene>
    <name evidence="2" type="ORF">FN846DRAFT_920566</name>
</gene>
<evidence type="ECO:0000256" key="1">
    <source>
        <dbReference type="SAM" id="MobiDB-lite"/>
    </source>
</evidence>
<evidence type="ECO:0008006" key="4">
    <source>
        <dbReference type="Google" id="ProtNLM"/>
    </source>
</evidence>
<reference evidence="2 3" key="1">
    <citation type="submission" date="2019-09" db="EMBL/GenBank/DDBJ databases">
        <title>Draft genome of the ectomycorrhizal ascomycete Sphaerosporella brunnea.</title>
        <authorList>
            <consortium name="DOE Joint Genome Institute"/>
            <person name="Benucci G.M."/>
            <person name="Marozzi G."/>
            <person name="Antonielli L."/>
            <person name="Sanchez S."/>
            <person name="Marco P."/>
            <person name="Wang X."/>
            <person name="Falini L.B."/>
            <person name="Barry K."/>
            <person name="Haridas S."/>
            <person name="Lipzen A."/>
            <person name="Labutti K."/>
            <person name="Grigoriev I.V."/>
            <person name="Murat C."/>
            <person name="Martin F."/>
            <person name="Albertini E."/>
            <person name="Donnini D."/>
            <person name="Bonito G."/>
        </authorList>
    </citation>
    <scope>NUCLEOTIDE SEQUENCE [LARGE SCALE GENOMIC DNA]</scope>
    <source>
        <strain evidence="2 3">Sb_GMNB300</strain>
    </source>
</reference>
<sequence length="520" mass="58075">MPRTFPTHNLPNTQPLRLTMDDKDPATSLIAMMDGTNDTTGGRAQSHGLSTYNSIASLLNQLDRECEAETDLLRAAITQLSLTDEEFRETNSVRGAFIFVLNKSSDKATRLQELRQRSADFKERVVLREADTHEMVIWNEGLGQYYQDRSRHHEVEMRALANWLRAAFGTPGTVEARSSAMMLSACSSIQNALQMIHAALPRENPAGQEDENEDASSTDTGRSLVLSACWTQRWSVIRLGRKAMSFGYSVGDVLAVCKVCYQVAVAIKDGPNELEEARSQLSSLQSALSALHDTNKTGVIRLHEDQKAQLETVLEGCDKTLNDLLELLNGYAAVTTPRKFSRANLKWILKDSSSALVGLQRNIIVHTNSINVLIQSFQSSTIQRMEAKLDQVLNSVQLGAHDPVVLLPPRIPYEGNDFEMSRRLNSLALQSKAFPGEIFFENEKSYGSSSEAYRDTVPKIVATSMVTTSPALSLINPENLTSRGERVFNSWGPRIQYEKQKSGQTLEYREGTVYWRGWYS</sequence>
<accession>A0A5J5ERZ9</accession>
<feature type="compositionally biased region" description="Polar residues" evidence="1">
    <location>
        <begin position="1"/>
        <end position="16"/>
    </location>
</feature>
<dbReference type="EMBL" id="VXIS01000147">
    <property type="protein sequence ID" value="KAA8900902.1"/>
    <property type="molecule type" value="Genomic_DNA"/>
</dbReference>
<proteinExistence type="predicted"/>
<dbReference type="Proteomes" id="UP000326924">
    <property type="component" value="Unassembled WGS sequence"/>
</dbReference>